<dbReference type="InterPro" id="IPR001841">
    <property type="entry name" value="Znf_RING"/>
</dbReference>
<dbReference type="InterPro" id="IPR046934">
    <property type="entry name" value="PIR2-like"/>
</dbReference>
<evidence type="ECO:0000256" key="1">
    <source>
        <dbReference type="PROSITE-ProRule" id="PRU00175"/>
    </source>
</evidence>
<dbReference type="InterPro" id="IPR046527">
    <property type="entry name" value="PIR2-like_helical"/>
</dbReference>
<feature type="compositionally biased region" description="Polar residues" evidence="3">
    <location>
        <begin position="265"/>
        <end position="274"/>
    </location>
</feature>
<dbReference type="AlphaFoldDB" id="A0A2N9GWC5"/>
<dbReference type="InterPro" id="IPR013083">
    <property type="entry name" value="Znf_RING/FYVE/PHD"/>
</dbReference>
<dbReference type="Pfam" id="PF20235">
    <property type="entry name" value="PIR2-like_helical"/>
    <property type="match status" value="1"/>
</dbReference>
<feature type="domain" description="RING-type" evidence="4">
    <location>
        <begin position="775"/>
        <end position="815"/>
    </location>
</feature>
<evidence type="ECO:0000256" key="2">
    <source>
        <dbReference type="SAM" id="Coils"/>
    </source>
</evidence>
<evidence type="ECO:0000259" key="4">
    <source>
        <dbReference type="PROSITE" id="PS50089"/>
    </source>
</evidence>
<accession>A0A2N9GWC5</accession>
<dbReference type="Pfam" id="PF13920">
    <property type="entry name" value="zf-C3HC4_3"/>
    <property type="match status" value="1"/>
</dbReference>
<dbReference type="PANTHER" id="PTHR46405">
    <property type="entry name" value="OS05G0141500 PROTEIN"/>
    <property type="match status" value="1"/>
</dbReference>
<feature type="region of interest" description="Disordered" evidence="3">
    <location>
        <begin position="225"/>
        <end position="280"/>
    </location>
</feature>
<gene>
    <name evidence="5" type="ORF">FSB_LOCUS31563</name>
</gene>
<name>A0A2N9GWC5_FAGSY</name>
<keyword evidence="1" id="KW-0479">Metal-binding</keyword>
<dbReference type="PROSITE" id="PS50089">
    <property type="entry name" value="ZF_RING_2"/>
    <property type="match status" value="1"/>
</dbReference>
<keyword evidence="1" id="KW-0862">Zinc</keyword>
<reference evidence="5" key="1">
    <citation type="submission" date="2018-02" db="EMBL/GenBank/DDBJ databases">
        <authorList>
            <person name="Cohen D.B."/>
            <person name="Kent A.D."/>
        </authorList>
    </citation>
    <scope>NUCLEOTIDE SEQUENCE</scope>
</reference>
<dbReference type="CDD" id="cd23128">
    <property type="entry name" value="RING-HC_MIP1-like"/>
    <property type="match status" value="1"/>
</dbReference>
<feature type="coiled-coil region" evidence="2">
    <location>
        <begin position="519"/>
        <end position="563"/>
    </location>
</feature>
<feature type="region of interest" description="Disordered" evidence="3">
    <location>
        <begin position="404"/>
        <end position="469"/>
    </location>
</feature>
<organism evidence="5">
    <name type="scientific">Fagus sylvatica</name>
    <name type="common">Beechnut</name>
    <dbReference type="NCBI Taxonomy" id="28930"/>
    <lineage>
        <taxon>Eukaryota</taxon>
        <taxon>Viridiplantae</taxon>
        <taxon>Streptophyta</taxon>
        <taxon>Embryophyta</taxon>
        <taxon>Tracheophyta</taxon>
        <taxon>Spermatophyta</taxon>
        <taxon>Magnoliopsida</taxon>
        <taxon>eudicotyledons</taxon>
        <taxon>Gunneridae</taxon>
        <taxon>Pentapetalae</taxon>
        <taxon>rosids</taxon>
        <taxon>fabids</taxon>
        <taxon>Fagales</taxon>
        <taxon>Fagaceae</taxon>
        <taxon>Fagus</taxon>
    </lineage>
</organism>
<dbReference type="PANTHER" id="PTHR46405:SF4">
    <property type="entry name" value="E3 UBIQUITIN-PROTEIN LIGASE RF298-RELATED"/>
    <property type="match status" value="1"/>
</dbReference>
<proteinExistence type="predicted"/>
<feature type="compositionally biased region" description="Polar residues" evidence="3">
    <location>
        <begin position="230"/>
        <end position="251"/>
    </location>
</feature>
<dbReference type="GO" id="GO:0008270">
    <property type="term" value="F:zinc ion binding"/>
    <property type="evidence" value="ECO:0007669"/>
    <property type="project" value="UniProtKB-KW"/>
</dbReference>
<sequence length="829" mass="91063">MDEVTDIGSNSKKGALSVSPKDKGKNKRKLAEPSIGNPANAPLSLTEFPRYELSPGITQTSPCESKLEAVLVQPKEGPEPEESDPTDWDNDPLACQLEKLLFSNLQAVFRSAIKKIVELGYSEEVAEKVVSRGGLYLGGKDPVTNIVNDTLYFLEQGKDVGASRDDMFDDLQQLVEYTMLEIVGVLREVRPSLSAGEAMWLLLICDLNVSQACALEGDPLSGFGRKDVSGESSSSSAIPQFKSDAQSSVSTLPKPKEPNFPKPSLPNTQNSQPETLKFGSFPNLPNPKDLALEEVTSGIESLVSSYTVEKSLGTTGECVHTIKQTCACEEKSGAGRKGWTKKELVALRHKCIHMDKSFRTYGSKGGFRAGKLSGLGGFVLEKRLQPSSELPVVQMGNVASKKSTEVGAEVPLSDGSHPVNKTPSALPATGNASTSTLPAADTKLPMSSPSEKKSNPKPQVKTSEPPKIPDYYAGIPYDKSLGKYVPQNEKDELILKLVPRLQELQDELQGWTEWANEKVMQAARRLGKDQAELKALRQEKEEAEQYKKEKQTLEENTAKRLSEMENALCNATGQVEIANATVHRFEVANSVLKEEVEAAKLRASESAASYRETVEREQMTLKKAQSWEGQKVALQEELEKKKSMVADLQKESGKVKNLHDKIEARWRQERMEKEQLLAQAASIRQEREQLEAQAKAEEEMIKQKAKSEGQRYKEEIKKLETKLSQLKMEAESSAIAALRSGGRGSCLTGSSGVQAMQSANPYGSGNGGLKMERECAMCLSEEKTVVFIPCAHQVLCAKCNELHEQKGMMDCPACRTPIQRRINARFAHP</sequence>
<keyword evidence="1" id="KW-0863">Zinc-finger</keyword>
<dbReference type="EMBL" id="OIVN01002446">
    <property type="protein sequence ID" value="SPD03681.1"/>
    <property type="molecule type" value="Genomic_DNA"/>
</dbReference>
<protein>
    <recommendedName>
        <fullName evidence="4">RING-type domain-containing protein</fullName>
    </recommendedName>
</protein>
<dbReference type="SUPFAM" id="SSF57850">
    <property type="entry name" value="RING/U-box"/>
    <property type="match status" value="1"/>
</dbReference>
<feature type="coiled-coil region" evidence="2">
    <location>
        <begin position="624"/>
        <end position="736"/>
    </location>
</feature>
<keyword evidence="2" id="KW-0175">Coiled coil</keyword>
<dbReference type="Gene3D" id="3.30.40.10">
    <property type="entry name" value="Zinc/RING finger domain, C3HC4 (zinc finger)"/>
    <property type="match status" value="1"/>
</dbReference>
<feature type="region of interest" description="Disordered" evidence="3">
    <location>
        <begin position="1"/>
        <end position="47"/>
    </location>
</feature>
<evidence type="ECO:0000256" key="3">
    <source>
        <dbReference type="SAM" id="MobiDB-lite"/>
    </source>
</evidence>
<evidence type="ECO:0000313" key="5">
    <source>
        <dbReference type="EMBL" id="SPD03681.1"/>
    </source>
</evidence>